<evidence type="ECO:0000313" key="2">
    <source>
        <dbReference type="EMBL" id="SOY78252.1"/>
    </source>
</evidence>
<comment type="caution">
    <text evidence="2">The sequence shown here is derived from an EMBL/GenBank/DDBJ whole genome shotgun (WGS) entry which is preliminary data.</text>
</comment>
<reference evidence="3 4" key="1">
    <citation type="submission" date="2018-01" db="EMBL/GenBank/DDBJ databases">
        <authorList>
            <person name="Clerissi C."/>
        </authorList>
    </citation>
    <scope>NUCLEOTIDE SEQUENCE [LARGE SCALE GENOMIC DNA]</scope>
    <source>
        <strain evidence="2">Cupriavidus taiwanensis LMG 19430</strain>
        <strain evidence="1">Cupriavidus taiwanensis STM 3521</strain>
        <plasmid evidence="4">cbm2586_p</plasmid>
        <plasmid evidence="3">cbm2589_p</plasmid>
    </source>
</reference>
<evidence type="ECO:0000313" key="3">
    <source>
        <dbReference type="Proteomes" id="UP000256297"/>
    </source>
</evidence>
<geneLocation type="plasmid" evidence="3">
    <name>cbm2589_p</name>
</geneLocation>
<dbReference type="Proteomes" id="UP000256297">
    <property type="component" value="Plasmid CBM2589_p"/>
</dbReference>
<geneLocation type="plasmid" evidence="4">
    <name>cbm2586_p</name>
</geneLocation>
<gene>
    <name evidence="2" type="ORF">CBM2586_P90003</name>
    <name evidence="1" type="ORF">CBM2589_P90031</name>
</gene>
<evidence type="ECO:0000313" key="1">
    <source>
        <dbReference type="EMBL" id="SOY77408.1"/>
    </source>
</evidence>
<dbReference type="EMBL" id="OFSN01000066">
    <property type="protein sequence ID" value="SOY78252.1"/>
    <property type="molecule type" value="Genomic_DNA"/>
</dbReference>
<evidence type="ECO:0000313" key="4">
    <source>
        <dbReference type="Proteomes" id="UP000257016"/>
    </source>
</evidence>
<dbReference type="EMBL" id="OFSP01000077">
    <property type="protein sequence ID" value="SOY77408.1"/>
    <property type="molecule type" value="Genomic_DNA"/>
</dbReference>
<proteinExistence type="predicted"/>
<name>A0A375F7E2_9BURK</name>
<sequence>MDALFEHDAGRGALHFRIPVQAEATDNACRSLPVRGGGTAVAVVVRAEGCPELVDIGDIAFFQRLADIQSGAVELGLVVDIESRPHRGELATRAADNVPSQREAELLKFVVLAVLGTHADCKERLACACAGQRLALKLRGILVSLAGRTLGRNEFLNDLVVHVGLSRNMGDRPVGMVSRGNESVNQGGRNRLSGQFHPALGGLAAHVGGGFQTDSGAAAIGRGFDFVFACTFEVMVDDDHGDVGVTPNVLHQAAVQMHNDRRLRKGVGHGVAPQ</sequence>
<organism evidence="2 4">
    <name type="scientific">Cupriavidus taiwanensis</name>
    <dbReference type="NCBI Taxonomy" id="164546"/>
    <lineage>
        <taxon>Bacteria</taxon>
        <taxon>Pseudomonadati</taxon>
        <taxon>Pseudomonadota</taxon>
        <taxon>Betaproteobacteria</taxon>
        <taxon>Burkholderiales</taxon>
        <taxon>Burkholderiaceae</taxon>
        <taxon>Cupriavidus</taxon>
    </lineage>
</organism>
<dbReference type="AlphaFoldDB" id="A0A375F7E2"/>
<dbReference type="Proteomes" id="UP000257016">
    <property type="component" value="Unassembled WGS sequence"/>
</dbReference>
<accession>A0A375F7E2</accession>
<protein>
    <submittedName>
        <fullName evidence="2">Uncharacterized protein</fullName>
    </submittedName>
</protein>